<dbReference type="InterPro" id="IPR001810">
    <property type="entry name" value="F-box_dom"/>
</dbReference>
<organism evidence="2 3">
    <name type="scientific">Adineta ricciae</name>
    <name type="common">Rotifer</name>
    <dbReference type="NCBI Taxonomy" id="249248"/>
    <lineage>
        <taxon>Eukaryota</taxon>
        <taxon>Metazoa</taxon>
        <taxon>Spiralia</taxon>
        <taxon>Gnathifera</taxon>
        <taxon>Rotifera</taxon>
        <taxon>Eurotatoria</taxon>
        <taxon>Bdelloidea</taxon>
        <taxon>Adinetida</taxon>
        <taxon>Adinetidae</taxon>
        <taxon>Adineta</taxon>
    </lineage>
</organism>
<evidence type="ECO:0000313" key="3">
    <source>
        <dbReference type="Proteomes" id="UP000663828"/>
    </source>
</evidence>
<evidence type="ECO:0000259" key="1">
    <source>
        <dbReference type="PROSITE" id="PS50181"/>
    </source>
</evidence>
<reference evidence="2" key="1">
    <citation type="submission" date="2021-02" db="EMBL/GenBank/DDBJ databases">
        <authorList>
            <person name="Nowell W R."/>
        </authorList>
    </citation>
    <scope>NUCLEOTIDE SEQUENCE</scope>
</reference>
<dbReference type="SUPFAM" id="SSF81383">
    <property type="entry name" value="F-box domain"/>
    <property type="match status" value="1"/>
</dbReference>
<dbReference type="AlphaFoldDB" id="A0A816CB52"/>
<gene>
    <name evidence="2" type="ORF">XAT740_LOCUS50186</name>
</gene>
<dbReference type="SMART" id="SM00256">
    <property type="entry name" value="FBOX"/>
    <property type="match status" value="1"/>
</dbReference>
<dbReference type="InterPro" id="IPR036047">
    <property type="entry name" value="F-box-like_dom_sf"/>
</dbReference>
<proteinExistence type="predicted"/>
<name>A0A816CB52_ADIRI</name>
<dbReference type="EMBL" id="CAJNOR010007624">
    <property type="protein sequence ID" value="CAF1620565.1"/>
    <property type="molecule type" value="Genomic_DNA"/>
</dbReference>
<dbReference type="PROSITE" id="PS50181">
    <property type="entry name" value="FBOX"/>
    <property type="match status" value="1"/>
</dbReference>
<dbReference type="Pfam" id="PF00646">
    <property type="entry name" value="F-box"/>
    <property type="match status" value="1"/>
</dbReference>
<accession>A0A816CB52</accession>
<sequence length="404" mass="47846">MNDSLSSNQLRLEVLPDELFLEIFQYVNPIDLCNLKGLNRRIDGIIDAVRMNITVQWKEDRELDYISRPAPTQIIRLEMHGKWPSLLYLHTLTELRSLTLNCRCFLKEQRDQIVNVRLPHLERLCVVNVTHDLHESLLDTLFRGEHFPSLTTCRLEFEYPYDLELNEYRSSLTNNAIRCLCVDQWSLFNLGALWNQLPNLRRFETSFEETYDPKVWSAKPHLSIKHLRVTVNSPSHDLEKLLKLTPNLARLRIRGGLGRSSVVNYFEKLAELLPTLVPHLQQFDCELYCYSIDTHENEFNIQKLNTLFKEIRCLSGLGHNRCYATDIKIYPFNNEYEESSPRLLVPSTTTTFHRYYDEYNGYHDYDDYHQDEDDDEYEAWKRNEYGNGPNMYWDAESDEWCSLP</sequence>
<evidence type="ECO:0000313" key="2">
    <source>
        <dbReference type="EMBL" id="CAF1620565.1"/>
    </source>
</evidence>
<protein>
    <recommendedName>
        <fullName evidence="1">F-box domain-containing protein</fullName>
    </recommendedName>
</protein>
<dbReference type="CDD" id="cd09917">
    <property type="entry name" value="F-box_SF"/>
    <property type="match status" value="1"/>
</dbReference>
<feature type="domain" description="F-box" evidence="1">
    <location>
        <begin position="9"/>
        <end position="60"/>
    </location>
</feature>
<comment type="caution">
    <text evidence="2">The sequence shown here is derived from an EMBL/GenBank/DDBJ whole genome shotgun (WGS) entry which is preliminary data.</text>
</comment>
<dbReference type="Proteomes" id="UP000663828">
    <property type="component" value="Unassembled WGS sequence"/>
</dbReference>
<keyword evidence="3" id="KW-1185">Reference proteome</keyword>